<protein>
    <submittedName>
        <fullName evidence="1">Uncharacterized protein</fullName>
    </submittedName>
</protein>
<dbReference type="EMBL" id="JAJVDC020000026">
    <property type="protein sequence ID" value="KAL1632826.1"/>
    <property type="molecule type" value="Genomic_DNA"/>
</dbReference>
<reference evidence="1 2" key="1">
    <citation type="submission" date="2024-02" db="EMBL/GenBank/DDBJ databases">
        <title>De novo assembly and annotation of 12 fungi associated with fruit tree decline syndrome in Ontario, Canada.</title>
        <authorList>
            <person name="Sulman M."/>
            <person name="Ellouze W."/>
            <person name="Ilyukhin E."/>
        </authorList>
    </citation>
    <scope>NUCLEOTIDE SEQUENCE [LARGE SCALE GENOMIC DNA]</scope>
    <source>
        <strain evidence="1 2">M1-105</strain>
    </source>
</reference>
<accession>A0ABR3SZV1</accession>
<keyword evidence="2" id="KW-1185">Reference proteome</keyword>
<name>A0ABR3SZV1_9PEZI</name>
<evidence type="ECO:0000313" key="1">
    <source>
        <dbReference type="EMBL" id="KAL1632826.1"/>
    </source>
</evidence>
<comment type="caution">
    <text evidence="1">The sequence shown here is derived from an EMBL/GenBank/DDBJ whole genome shotgun (WGS) entry which is preliminary data.</text>
</comment>
<gene>
    <name evidence="1" type="ORF">SLS56_003316</name>
</gene>
<evidence type="ECO:0000313" key="2">
    <source>
        <dbReference type="Proteomes" id="UP001521116"/>
    </source>
</evidence>
<organism evidence="1 2">
    <name type="scientific">Neofusicoccum ribis</name>
    <dbReference type="NCBI Taxonomy" id="45134"/>
    <lineage>
        <taxon>Eukaryota</taxon>
        <taxon>Fungi</taxon>
        <taxon>Dikarya</taxon>
        <taxon>Ascomycota</taxon>
        <taxon>Pezizomycotina</taxon>
        <taxon>Dothideomycetes</taxon>
        <taxon>Dothideomycetes incertae sedis</taxon>
        <taxon>Botryosphaeriales</taxon>
        <taxon>Botryosphaeriaceae</taxon>
        <taxon>Neofusicoccum</taxon>
    </lineage>
</organism>
<dbReference type="Proteomes" id="UP001521116">
    <property type="component" value="Unassembled WGS sequence"/>
</dbReference>
<sequence length="110" mass="13972">MPLDKHFGSYHKHWEQYLDSPHTFIDTSVEWFRLHDRYYLFRQLNFHREHRHHGQQRSLHNGYHLYRYFYSDDEQSYEWHDTYGLVVIGDCVWINYRNANHYLDDHFRHE</sequence>
<proteinExistence type="predicted"/>